<dbReference type="Gene3D" id="1.20.5.550">
    <property type="entry name" value="Single Helix bin"/>
    <property type="match status" value="1"/>
</dbReference>
<name>A0A653DZW7_9PSED</name>
<evidence type="ECO:0000259" key="1">
    <source>
        <dbReference type="Pfam" id="PF18327"/>
    </source>
</evidence>
<reference evidence="2" key="1">
    <citation type="submission" date="2019-02" db="EMBL/GenBank/DDBJ databases">
        <authorList>
            <consortium name="Genoscope - CEA"/>
            <person name="William W."/>
        </authorList>
    </citation>
    <scope>NUCLEOTIDE SEQUENCE [LARGE SCALE GENOMIC DNA]</scope>
    <source>
        <strain evidence="2">YSy11</strain>
    </source>
</reference>
<accession>A0A653DZW7</accession>
<dbReference type="AlphaFoldDB" id="A0A653DZW7"/>
<feature type="domain" description="Proline utilization A proline dehydrogenase N-terminal" evidence="1">
    <location>
        <begin position="21"/>
        <end position="65"/>
    </location>
</feature>
<dbReference type="SUPFAM" id="SSF81935">
    <property type="entry name" value="N-terminal domain of bifunctional PutA protein"/>
    <property type="match status" value="1"/>
</dbReference>
<sequence>MLSEQSLQCFLEFAEHILPQSVLRASITAAYRRPEEEVVPVLLEQARLSKEMADGSQKLALKIAENCATRRALAAVRAWFKACCKNSRCRRRKV</sequence>
<dbReference type="InterPro" id="IPR024089">
    <property type="entry name" value="PRODH_PutA_dom_I/II"/>
</dbReference>
<dbReference type="GO" id="GO:0003842">
    <property type="term" value="F:L-glutamate gamma-semialdehyde dehydrogenase activity"/>
    <property type="evidence" value="ECO:0007669"/>
    <property type="project" value="InterPro"/>
</dbReference>
<gene>
    <name evidence="2" type="ORF">PMYSY11_0040</name>
</gene>
<protein>
    <recommendedName>
        <fullName evidence="1">Proline utilization A proline dehydrogenase N-terminal domain-containing protein</fullName>
    </recommendedName>
</protein>
<dbReference type="InterPro" id="IPR024090">
    <property type="entry name" value="PRODH_PutA_dom_I"/>
</dbReference>
<dbReference type="InterPro" id="IPR041349">
    <property type="entry name" value="PRODH"/>
</dbReference>
<proteinExistence type="predicted"/>
<organism evidence="2">
    <name type="scientific">Pseudomonas marincola</name>
    <dbReference type="NCBI Taxonomy" id="437900"/>
    <lineage>
        <taxon>Bacteria</taxon>
        <taxon>Pseudomonadati</taxon>
        <taxon>Pseudomonadota</taxon>
        <taxon>Gammaproteobacteria</taxon>
        <taxon>Pseudomonadales</taxon>
        <taxon>Pseudomonadaceae</taxon>
        <taxon>Pseudomonas</taxon>
    </lineage>
</organism>
<evidence type="ECO:0000313" key="2">
    <source>
        <dbReference type="EMBL" id="VEV95087.1"/>
    </source>
</evidence>
<dbReference type="Pfam" id="PF18327">
    <property type="entry name" value="PRODH"/>
    <property type="match status" value="1"/>
</dbReference>
<dbReference type="EMBL" id="LR215729">
    <property type="protein sequence ID" value="VEV95087.1"/>
    <property type="molecule type" value="Genomic_DNA"/>
</dbReference>